<feature type="domain" description="Zn(2)-C6 fungal-type" evidence="4">
    <location>
        <begin position="70"/>
        <end position="101"/>
    </location>
</feature>
<evidence type="ECO:0000256" key="2">
    <source>
        <dbReference type="ARBA" id="ARBA00023242"/>
    </source>
</evidence>
<feature type="compositionally biased region" description="Low complexity" evidence="3">
    <location>
        <begin position="126"/>
        <end position="149"/>
    </location>
</feature>
<keyword evidence="6" id="KW-1185">Reference proteome</keyword>
<dbReference type="Proteomes" id="UP001209540">
    <property type="component" value="Unassembled WGS sequence"/>
</dbReference>
<dbReference type="CDD" id="cd00067">
    <property type="entry name" value="GAL4"/>
    <property type="match status" value="1"/>
</dbReference>
<dbReference type="InterPro" id="IPR050335">
    <property type="entry name" value="ERT1_acuK_gluconeogen_tf"/>
</dbReference>
<feature type="compositionally biased region" description="Low complexity" evidence="3">
    <location>
        <begin position="267"/>
        <end position="276"/>
    </location>
</feature>
<feature type="region of interest" description="Disordered" evidence="3">
    <location>
        <begin position="260"/>
        <end position="398"/>
    </location>
</feature>
<keyword evidence="1" id="KW-0479">Metal-binding</keyword>
<dbReference type="PANTHER" id="PTHR47659">
    <property type="entry name" value="ZN(II)2CYS6 TRANSCRIPTION FACTOR (EUROFUNG)-RELATED"/>
    <property type="match status" value="1"/>
</dbReference>
<dbReference type="PANTHER" id="PTHR47659:SF7">
    <property type="entry name" value="FUNGAL TRANSCRIPTIONAL REGULATORY PROTEIN, N-TERMINAL DOMAIN-CONTAINING PROTEIN"/>
    <property type="match status" value="1"/>
</dbReference>
<evidence type="ECO:0000313" key="6">
    <source>
        <dbReference type="Proteomes" id="UP001209540"/>
    </source>
</evidence>
<dbReference type="SMART" id="SM00066">
    <property type="entry name" value="GAL4"/>
    <property type="match status" value="1"/>
</dbReference>
<evidence type="ECO:0000256" key="3">
    <source>
        <dbReference type="SAM" id="MobiDB-lite"/>
    </source>
</evidence>
<dbReference type="PROSITE" id="PS50048">
    <property type="entry name" value="ZN2_CY6_FUNGAL_2"/>
    <property type="match status" value="1"/>
</dbReference>
<gene>
    <name evidence="5" type="ORF">BDA99DRAFT_545458</name>
</gene>
<accession>A0AAD5KKG5</accession>
<feature type="compositionally biased region" description="Low complexity" evidence="3">
    <location>
        <begin position="214"/>
        <end position="233"/>
    </location>
</feature>
<feature type="compositionally biased region" description="Low complexity" evidence="3">
    <location>
        <begin position="287"/>
        <end position="313"/>
    </location>
</feature>
<feature type="region of interest" description="Disordered" evidence="3">
    <location>
        <begin position="105"/>
        <end position="163"/>
    </location>
</feature>
<dbReference type="AlphaFoldDB" id="A0AAD5KKG5"/>
<sequence>MQSMPYYQQGYQTNTSYSNNGSPVPSSVLSTAAPPMMTHANGMSPHPQLGEAAPATQSQQPPKRKQVKNACTNCQKACKKCDDARPCPRCIKYGIAETCVNSVRKERKKGIKRGPYKRRQKEEDTSTTSSLLDSHQPPQPGQPAHQSSPYMRPPSMAFGYPSNLNQYGQPTAYDPYGSYAAAYHKDQMMPQSYVVNPMYQSMGYPVLMPGAAESQQQQQPQQPSSQQPPQQQQHASYAQHSPVPQPHYSLLHQQQSSRQFGDHMLHQQQQQQQQTQGASSPAHLYYQQQHHQQQHQPSTPQPSSQQHTPQQQQRHLPDIKELQDGFMKPQPMTPVPSASTSSGTSTPPESTEDEDGSKYARLSQLCTAALHHNSNTPNTTTSDQQNSHAGSPNPQQQS</sequence>
<feature type="compositionally biased region" description="Basic residues" evidence="3">
    <location>
        <begin position="105"/>
        <end position="119"/>
    </location>
</feature>
<reference evidence="5" key="1">
    <citation type="journal article" date="2022" name="IScience">
        <title>Evolution of zygomycete secretomes and the origins of terrestrial fungal ecologies.</title>
        <authorList>
            <person name="Chang Y."/>
            <person name="Wang Y."/>
            <person name="Mondo S."/>
            <person name="Ahrendt S."/>
            <person name="Andreopoulos W."/>
            <person name="Barry K."/>
            <person name="Beard J."/>
            <person name="Benny G.L."/>
            <person name="Blankenship S."/>
            <person name="Bonito G."/>
            <person name="Cuomo C."/>
            <person name="Desiro A."/>
            <person name="Gervers K.A."/>
            <person name="Hundley H."/>
            <person name="Kuo A."/>
            <person name="LaButti K."/>
            <person name="Lang B.F."/>
            <person name="Lipzen A."/>
            <person name="O'Donnell K."/>
            <person name="Pangilinan J."/>
            <person name="Reynolds N."/>
            <person name="Sandor L."/>
            <person name="Smith M.E."/>
            <person name="Tsang A."/>
            <person name="Grigoriev I.V."/>
            <person name="Stajich J.E."/>
            <person name="Spatafora J.W."/>
        </authorList>
    </citation>
    <scope>NUCLEOTIDE SEQUENCE</scope>
    <source>
        <strain evidence="5">RSA 2281</strain>
    </source>
</reference>
<dbReference type="InterPro" id="IPR001138">
    <property type="entry name" value="Zn2Cys6_DnaBD"/>
</dbReference>
<evidence type="ECO:0000256" key="1">
    <source>
        <dbReference type="ARBA" id="ARBA00022723"/>
    </source>
</evidence>
<comment type="caution">
    <text evidence="5">The sequence shown here is derived from an EMBL/GenBank/DDBJ whole genome shotgun (WGS) entry which is preliminary data.</text>
</comment>
<proteinExistence type="predicted"/>
<reference evidence="5" key="2">
    <citation type="submission" date="2023-02" db="EMBL/GenBank/DDBJ databases">
        <authorList>
            <consortium name="DOE Joint Genome Institute"/>
            <person name="Mondo S.J."/>
            <person name="Chang Y."/>
            <person name="Wang Y."/>
            <person name="Ahrendt S."/>
            <person name="Andreopoulos W."/>
            <person name="Barry K."/>
            <person name="Beard J."/>
            <person name="Benny G.L."/>
            <person name="Blankenship S."/>
            <person name="Bonito G."/>
            <person name="Cuomo C."/>
            <person name="Desiro A."/>
            <person name="Gervers K.A."/>
            <person name="Hundley H."/>
            <person name="Kuo A."/>
            <person name="LaButti K."/>
            <person name="Lang B.F."/>
            <person name="Lipzen A."/>
            <person name="O'Donnell K."/>
            <person name="Pangilinan J."/>
            <person name="Reynolds N."/>
            <person name="Sandor L."/>
            <person name="Smith M.W."/>
            <person name="Tsang A."/>
            <person name="Grigoriev I.V."/>
            <person name="Stajich J.E."/>
            <person name="Spatafora J.W."/>
        </authorList>
    </citation>
    <scope>NUCLEOTIDE SEQUENCE</scope>
    <source>
        <strain evidence="5">RSA 2281</strain>
    </source>
</reference>
<keyword evidence="2" id="KW-0539">Nucleus</keyword>
<evidence type="ECO:0000259" key="4">
    <source>
        <dbReference type="PROSITE" id="PS50048"/>
    </source>
</evidence>
<dbReference type="EMBL" id="JAIXMP010000004">
    <property type="protein sequence ID" value="KAI9274318.1"/>
    <property type="molecule type" value="Genomic_DNA"/>
</dbReference>
<feature type="region of interest" description="Disordered" evidence="3">
    <location>
        <begin position="1"/>
        <end position="64"/>
    </location>
</feature>
<organism evidence="5 6">
    <name type="scientific">Phascolomyces articulosus</name>
    <dbReference type="NCBI Taxonomy" id="60185"/>
    <lineage>
        <taxon>Eukaryota</taxon>
        <taxon>Fungi</taxon>
        <taxon>Fungi incertae sedis</taxon>
        <taxon>Mucoromycota</taxon>
        <taxon>Mucoromycotina</taxon>
        <taxon>Mucoromycetes</taxon>
        <taxon>Mucorales</taxon>
        <taxon>Lichtheimiaceae</taxon>
        <taxon>Phascolomyces</taxon>
    </lineage>
</organism>
<feature type="compositionally biased region" description="Low complexity" evidence="3">
    <location>
        <begin position="373"/>
        <end position="387"/>
    </location>
</feature>
<dbReference type="GO" id="GO:0008270">
    <property type="term" value="F:zinc ion binding"/>
    <property type="evidence" value="ECO:0007669"/>
    <property type="project" value="InterPro"/>
</dbReference>
<feature type="region of interest" description="Disordered" evidence="3">
    <location>
        <begin position="212"/>
        <end position="245"/>
    </location>
</feature>
<evidence type="ECO:0000313" key="5">
    <source>
        <dbReference type="EMBL" id="KAI9274318.1"/>
    </source>
</evidence>
<protein>
    <recommendedName>
        <fullName evidence="4">Zn(2)-C6 fungal-type domain-containing protein</fullName>
    </recommendedName>
</protein>
<name>A0AAD5KKG5_9FUNG</name>
<feature type="compositionally biased region" description="Polar residues" evidence="3">
    <location>
        <begin position="388"/>
        <end position="398"/>
    </location>
</feature>
<feature type="compositionally biased region" description="Low complexity" evidence="3">
    <location>
        <begin position="335"/>
        <end position="349"/>
    </location>
</feature>
<dbReference type="GO" id="GO:0000981">
    <property type="term" value="F:DNA-binding transcription factor activity, RNA polymerase II-specific"/>
    <property type="evidence" value="ECO:0007669"/>
    <property type="project" value="InterPro"/>
</dbReference>
<feature type="compositionally biased region" description="Polar residues" evidence="3">
    <location>
        <begin position="1"/>
        <end position="30"/>
    </location>
</feature>